<name>A0A0A9BQM3_ARUDO</name>
<reference evidence="2" key="2">
    <citation type="journal article" date="2015" name="Data Brief">
        <title>Shoot transcriptome of the giant reed, Arundo donax.</title>
        <authorList>
            <person name="Barrero R.A."/>
            <person name="Guerrero F.D."/>
            <person name="Moolhuijzen P."/>
            <person name="Goolsby J.A."/>
            <person name="Tidwell J."/>
            <person name="Bellgard S.E."/>
            <person name="Bellgard M.I."/>
        </authorList>
    </citation>
    <scope>NUCLEOTIDE SEQUENCE</scope>
    <source>
        <tissue evidence="2">Shoot tissue taken approximately 20 cm above the soil surface</tissue>
    </source>
</reference>
<accession>A0A0A9BQM3</accession>
<protein>
    <submittedName>
        <fullName evidence="2">Uncharacterized protein</fullName>
    </submittedName>
</protein>
<dbReference type="AlphaFoldDB" id="A0A0A9BQM3"/>
<evidence type="ECO:0000256" key="1">
    <source>
        <dbReference type="SAM" id="MobiDB-lite"/>
    </source>
</evidence>
<proteinExistence type="predicted"/>
<reference evidence="2" key="1">
    <citation type="submission" date="2014-09" db="EMBL/GenBank/DDBJ databases">
        <authorList>
            <person name="Magalhaes I.L.F."/>
            <person name="Oliveira U."/>
            <person name="Santos F.R."/>
            <person name="Vidigal T.H.D.A."/>
            <person name="Brescovit A.D."/>
            <person name="Santos A.J."/>
        </authorList>
    </citation>
    <scope>NUCLEOTIDE SEQUENCE</scope>
    <source>
        <tissue evidence="2">Shoot tissue taken approximately 20 cm above the soil surface</tissue>
    </source>
</reference>
<feature type="region of interest" description="Disordered" evidence="1">
    <location>
        <begin position="18"/>
        <end position="39"/>
    </location>
</feature>
<evidence type="ECO:0000313" key="2">
    <source>
        <dbReference type="EMBL" id="JAD63520.1"/>
    </source>
</evidence>
<sequence length="39" mass="4318">MSIYLGVNTVNLAKRSRVKNMDKSANPKKRGQICGLTPK</sequence>
<dbReference type="EMBL" id="GBRH01234375">
    <property type="protein sequence ID" value="JAD63520.1"/>
    <property type="molecule type" value="Transcribed_RNA"/>
</dbReference>
<organism evidence="2">
    <name type="scientific">Arundo donax</name>
    <name type="common">Giant reed</name>
    <name type="synonym">Donax arundinaceus</name>
    <dbReference type="NCBI Taxonomy" id="35708"/>
    <lineage>
        <taxon>Eukaryota</taxon>
        <taxon>Viridiplantae</taxon>
        <taxon>Streptophyta</taxon>
        <taxon>Embryophyta</taxon>
        <taxon>Tracheophyta</taxon>
        <taxon>Spermatophyta</taxon>
        <taxon>Magnoliopsida</taxon>
        <taxon>Liliopsida</taxon>
        <taxon>Poales</taxon>
        <taxon>Poaceae</taxon>
        <taxon>PACMAD clade</taxon>
        <taxon>Arundinoideae</taxon>
        <taxon>Arundineae</taxon>
        <taxon>Arundo</taxon>
    </lineage>
</organism>